<keyword evidence="4 12" id="KW-0375">Hydrogen ion transport</keyword>
<dbReference type="Proteomes" id="UP000255139">
    <property type="component" value="Unassembled WGS sequence"/>
</dbReference>
<dbReference type="OrthoDB" id="5373033at2"/>
<evidence type="ECO:0000256" key="3">
    <source>
        <dbReference type="ARBA" id="ARBA00022692"/>
    </source>
</evidence>
<comment type="subcellular location">
    <subcellularLocation>
        <location evidence="12">Cell membrane</location>
        <topology evidence="12">Single-pass membrane protein</topology>
    </subcellularLocation>
    <subcellularLocation>
        <location evidence="11">Endomembrane system</location>
        <topology evidence="11">Single-pass membrane protein</topology>
    </subcellularLocation>
</comment>
<dbReference type="GO" id="GO:0012505">
    <property type="term" value="C:endomembrane system"/>
    <property type="evidence" value="ECO:0007669"/>
    <property type="project" value="UniProtKB-SubCell"/>
</dbReference>
<evidence type="ECO:0000256" key="11">
    <source>
        <dbReference type="ARBA" id="ARBA00037847"/>
    </source>
</evidence>
<keyword evidence="2 12" id="KW-0138">CF(0)</keyword>
<keyword evidence="15" id="KW-0378">Hydrolase</keyword>
<proteinExistence type="inferred from homology"/>
<keyword evidence="7 12" id="KW-0472">Membrane</keyword>
<dbReference type="GO" id="GO:0016787">
    <property type="term" value="F:hydrolase activity"/>
    <property type="evidence" value="ECO:0007669"/>
    <property type="project" value="UniProtKB-KW"/>
</dbReference>
<keyword evidence="3 12" id="KW-0812">Transmembrane</keyword>
<reference evidence="16 17" key="1">
    <citation type="journal article" date="2014" name="Genome Announc.">
        <title>Draft genome sequences of eight enterohepatic helicobacter species isolated from both laboratory and wild rodents.</title>
        <authorList>
            <person name="Sheh A."/>
            <person name="Shen Z."/>
            <person name="Fox J.G."/>
        </authorList>
    </citation>
    <scope>NUCLEOTIDE SEQUENCE [LARGE SCALE GENOMIC DNA]</scope>
    <source>
        <strain evidence="16 17">ST1</strain>
    </source>
</reference>
<protein>
    <recommendedName>
        <fullName evidence="12">ATP synthase subunit b</fullName>
    </recommendedName>
    <alternativeName>
        <fullName evidence="12">ATP synthase F(0) sector subunit b</fullName>
    </alternativeName>
    <alternativeName>
        <fullName evidence="12">ATPase subunit I</fullName>
    </alternativeName>
    <alternativeName>
        <fullName evidence="12">F-type ATPase subunit b</fullName>
        <shortName evidence="12">F-ATPase subunit b</shortName>
    </alternativeName>
</protein>
<accession>A0A099TY80</accession>
<evidence type="ECO:0000256" key="6">
    <source>
        <dbReference type="ARBA" id="ARBA00023065"/>
    </source>
</evidence>
<evidence type="ECO:0000313" key="16">
    <source>
        <dbReference type="EMBL" id="TLD99781.1"/>
    </source>
</evidence>
<keyword evidence="12" id="KW-1003">Cell membrane</keyword>
<dbReference type="AlphaFoldDB" id="A0A099TY80"/>
<evidence type="ECO:0000256" key="8">
    <source>
        <dbReference type="ARBA" id="ARBA00023310"/>
    </source>
</evidence>
<comment type="subunit">
    <text evidence="12">F-type ATPases have 2 components, F(1) - the catalytic core - and F(0) - the membrane proton channel. F(1) has five subunits: alpha(3), beta(3), gamma(1), delta(1), epsilon(1). F(0) has three main subunits: a(1), b(2) and c(10-14). The alpha and beta chains form an alternating ring which encloses part of the gamma chain. F(1) is attached to F(0) by a central stalk formed by the gamma and epsilon chains, while a peripheral stalk is formed by the delta and b chains.</text>
</comment>
<comment type="function">
    <text evidence="9 12">F(1)F(0) ATP synthase produces ATP from ADP in the presence of a proton or sodium gradient. F-type ATPases consist of two structural domains, F(1) containing the extramembraneous catalytic core and F(0) containing the membrane proton channel, linked together by a central stalk and a peripheral stalk. During catalysis, ATP synthesis in the catalytic domain of F(1) is coupled via a rotary mechanism of the central stalk subunits to proton translocation.</text>
</comment>
<organism evidence="15 18">
    <name type="scientific">Helicobacter muridarum</name>
    <dbReference type="NCBI Taxonomy" id="216"/>
    <lineage>
        <taxon>Bacteria</taxon>
        <taxon>Pseudomonadati</taxon>
        <taxon>Campylobacterota</taxon>
        <taxon>Epsilonproteobacteria</taxon>
        <taxon>Campylobacterales</taxon>
        <taxon>Helicobacteraceae</taxon>
        <taxon>Helicobacter</taxon>
    </lineage>
</organism>
<dbReference type="CDD" id="cd06503">
    <property type="entry name" value="ATP-synt_Fo_b"/>
    <property type="match status" value="1"/>
</dbReference>
<dbReference type="GO" id="GO:0046933">
    <property type="term" value="F:proton-transporting ATP synthase activity, rotational mechanism"/>
    <property type="evidence" value="ECO:0007669"/>
    <property type="project" value="UniProtKB-UniRule"/>
</dbReference>
<dbReference type="InterPro" id="IPR002146">
    <property type="entry name" value="ATP_synth_b/b'su_bac/chlpt"/>
</dbReference>
<evidence type="ECO:0000256" key="5">
    <source>
        <dbReference type="ARBA" id="ARBA00022989"/>
    </source>
</evidence>
<dbReference type="GO" id="GO:0005886">
    <property type="term" value="C:plasma membrane"/>
    <property type="evidence" value="ECO:0007669"/>
    <property type="project" value="UniProtKB-SubCell"/>
</dbReference>
<keyword evidence="8 12" id="KW-0066">ATP synthesis</keyword>
<dbReference type="Pfam" id="PF00430">
    <property type="entry name" value="ATP-synt_B"/>
    <property type="match status" value="1"/>
</dbReference>
<evidence type="ECO:0000256" key="9">
    <source>
        <dbReference type="ARBA" id="ARBA00025198"/>
    </source>
</evidence>
<dbReference type="HAMAP" id="MF_01398">
    <property type="entry name" value="ATP_synth_b_bprime"/>
    <property type="match status" value="1"/>
</dbReference>
<comment type="similarity">
    <text evidence="12 13">Belongs to the ATPase B chain family.</text>
</comment>
<keyword evidence="18" id="KW-1185">Reference proteome</keyword>
<keyword evidence="14" id="KW-0175">Coiled coil</keyword>
<comment type="function">
    <text evidence="10">Component of the F(0) channel, it forms part of the peripheral stalk, linking F(1) to F(0). The b'-subunit is a diverged and duplicated form of b found in plants and photosynthetic bacteria.</text>
</comment>
<evidence type="ECO:0000256" key="7">
    <source>
        <dbReference type="ARBA" id="ARBA00023136"/>
    </source>
</evidence>
<evidence type="ECO:0000256" key="10">
    <source>
        <dbReference type="ARBA" id="ARBA00025614"/>
    </source>
</evidence>
<evidence type="ECO:0000313" key="17">
    <source>
        <dbReference type="Proteomes" id="UP000029922"/>
    </source>
</evidence>
<feature type="transmembrane region" description="Helical" evidence="12">
    <location>
        <begin position="31"/>
        <end position="50"/>
    </location>
</feature>
<feature type="coiled-coil region" evidence="14">
    <location>
        <begin position="68"/>
        <end position="120"/>
    </location>
</feature>
<evidence type="ECO:0000256" key="12">
    <source>
        <dbReference type="HAMAP-Rule" id="MF_01398"/>
    </source>
</evidence>
<sequence length="174" mass="19862">MRFIAILTLVGLSGILFASQGGHIDISKTDIFERLVNFIIFVVLLWYLVADKLKAILSARSIDIANRLSESQMRTKQAKSKKEKAKIELEDTKQKAKSIIETAKKEALISEKEIEEKAKEQILYITKSNEESMKFQAKAFQKQIIQEVLQEILSSNKIQLTSNDYINILEKKVS</sequence>
<evidence type="ECO:0000313" key="15">
    <source>
        <dbReference type="EMBL" id="STQ86985.1"/>
    </source>
</evidence>
<dbReference type="GO" id="GO:0045259">
    <property type="term" value="C:proton-transporting ATP synthase complex"/>
    <property type="evidence" value="ECO:0007669"/>
    <property type="project" value="UniProtKB-KW"/>
</dbReference>
<evidence type="ECO:0000256" key="14">
    <source>
        <dbReference type="SAM" id="Coils"/>
    </source>
</evidence>
<dbReference type="EMBL" id="UGJE01000002">
    <property type="protein sequence ID" value="STQ86985.1"/>
    <property type="molecule type" value="Genomic_DNA"/>
</dbReference>
<evidence type="ECO:0000256" key="2">
    <source>
        <dbReference type="ARBA" id="ARBA00022547"/>
    </source>
</evidence>
<evidence type="ECO:0000256" key="4">
    <source>
        <dbReference type="ARBA" id="ARBA00022781"/>
    </source>
</evidence>
<dbReference type="Proteomes" id="UP000029922">
    <property type="component" value="Unassembled WGS sequence"/>
</dbReference>
<keyword evidence="5 12" id="KW-1133">Transmembrane helix</keyword>
<evidence type="ECO:0000256" key="13">
    <source>
        <dbReference type="RuleBase" id="RU003848"/>
    </source>
</evidence>
<name>A0A099TY80_9HELI</name>
<reference evidence="15 18" key="2">
    <citation type="submission" date="2018-06" db="EMBL/GenBank/DDBJ databases">
        <authorList>
            <consortium name="Pathogen Informatics"/>
            <person name="Doyle S."/>
        </authorList>
    </citation>
    <scope>NUCLEOTIDE SEQUENCE [LARGE SCALE GENOMIC DNA]</scope>
    <source>
        <strain evidence="15 18">NCTC12714</strain>
    </source>
</reference>
<evidence type="ECO:0000313" key="18">
    <source>
        <dbReference type="Proteomes" id="UP000255139"/>
    </source>
</evidence>
<keyword evidence="6 12" id="KW-0406">Ion transport</keyword>
<gene>
    <name evidence="15" type="primary">atpF'</name>
    <name evidence="12" type="synonym">atpF</name>
    <name evidence="16" type="ORF">LS73_006840</name>
    <name evidence="15" type="ORF">NCTC12714_01796</name>
</gene>
<dbReference type="RefSeq" id="WP_034558572.1">
    <property type="nucleotide sequence ID" value="NZ_FZML01000009.1"/>
</dbReference>
<dbReference type="STRING" id="216.LS73_07195"/>
<keyword evidence="1 12" id="KW-0813">Transport</keyword>
<evidence type="ECO:0000256" key="1">
    <source>
        <dbReference type="ARBA" id="ARBA00022448"/>
    </source>
</evidence>
<dbReference type="EMBL" id="JRPD02000015">
    <property type="protein sequence ID" value="TLD99781.1"/>
    <property type="molecule type" value="Genomic_DNA"/>
</dbReference>